<dbReference type="OrthoDB" id="503788at2"/>
<dbReference type="InterPro" id="IPR050491">
    <property type="entry name" value="AmpC-like"/>
</dbReference>
<dbReference type="EMBL" id="SOCP01000003">
    <property type="protein sequence ID" value="TDV54881.1"/>
    <property type="molecule type" value="Genomic_DNA"/>
</dbReference>
<dbReference type="InterPro" id="IPR012338">
    <property type="entry name" value="Beta-lactam/transpept-like"/>
</dbReference>
<dbReference type="SUPFAM" id="SSF56601">
    <property type="entry name" value="beta-lactamase/transpeptidase-like"/>
    <property type="match status" value="1"/>
</dbReference>
<dbReference type="Pfam" id="PF00144">
    <property type="entry name" value="Beta-lactamase"/>
    <property type="match status" value="1"/>
</dbReference>
<dbReference type="PANTHER" id="PTHR46825:SF7">
    <property type="entry name" value="D-ALANYL-D-ALANINE CARBOXYPEPTIDASE"/>
    <property type="match status" value="1"/>
</dbReference>
<dbReference type="GO" id="GO:0004180">
    <property type="term" value="F:carboxypeptidase activity"/>
    <property type="evidence" value="ECO:0007669"/>
    <property type="project" value="UniProtKB-KW"/>
</dbReference>
<gene>
    <name evidence="3" type="ORF">CLV71_103122</name>
</gene>
<reference evidence="3 4" key="1">
    <citation type="submission" date="2019-03" db="EMBL/GenBank/DDBJ databases">
        <title>Genomic Encyclopedia of Archaeal and Bacterial Type Strains, Phase II (KMG-II): from individual species to whole genera.</title>
        <authorList>
            <person name="Goeker M."/>
        </authorList>
    </citation>
    <scope>NUCLEOTIDE SEQUENCE [LARGE SCALE GENOMIC DNA]</scope>
    <source>
        <strain evidence="3 4">DSM 45499</strain>
    </source>
</reference>
<evidence type="ECO:0000313" key="4">
    <source>
        <dbReference type="Proteomes" id="UP000294927"/>
    </source>
</evidence>
<sequence>MTRSGRPSSVGRPERAYGGLPDGRASRVSVAFGRMTSSVGARFLAGSAALAVGVCCVTPASASTHGHAAAQAIVDGFTSAGAPGAMVYAQDRRGRWSVHSGTAELGTDRPIRPDDRVRVASNTKMFVATVVLRLVGEGRVALDAPIADYLPGLVRGNGYDGARITVRQLLRHTSGLADYVEDVLSDPTSGDHPWRPEDLVAVGLSHPPLFAPDTGWAYSNTNYIVLGMLVEAVTGRFVGTEITDRLIRPLGLSRTSYPAPGDKAIPGRHAHGYYAFPGRPVTDVTELEPSLPGAAAALVSTGEDMTRFVRALLSGGLLRPDLLAELRMTVPADGTDYGLGIREIPLPCGGVAWGHAGDMPGFDSFTAATRDGRSAFVVVNGHLTDGSTADVRGAVGTALCS</sequence>
<dbReference type="InterPro" id="IPR001466">
    <property type="entry name" value="Beta-lactam-related"/>
</dbReference>
<evidence type="ECO:0000256" key="1">
    <source>
        <dbReference type="SAM" id="MobiDB-lite"/>
    </source>
</evidence>
<keyword evidence="3" id="KW-0121">Carboxypeptidase</keyword>
<name>A0A4V3FUE0_9PSEU</name>
<keyword evidence="4" id="KW-1185">Reference proteome</keyword>
<dbReference type="PANTHER" id="PTHR46825">
    <property type="entry name" value="D-ALANYL-D-ALANINE-CARBOXYPEPTIDASE/ENDOPEPTIDASE AMPH"/>
    <property type="match status" value="1"/>
</dbReference>
<feature type="region of interest" description="Disordered" evidence="1">
    <location>
        <begin position="1"/>
        <end position="21"/>
    </location>
</feature>
<evidence type="ECO:0000259" key="2">
    <source>
        <dbReference type="Pfam" id="PF00144"/>
    </source>
</evidence>
<dbReference type="AlphaFoldDB" id="A0A4V3FUE0"/>
<feature type="domain" description="Beta-lactamase-related" evidence="2">
    <location>
        <begin position="73"/>
        <end position="379"/>
    </location>
</feature>
<dbReference type="Gene3D" id="3.40.710.10">
    <property type="entry name" value="DD-peptidase/beta-lactamase superfamily"/>
    <property type="match status" value="1"/>
</dbReference>
<accession>A0A4V3FUE0</accession>
<evidence type="ECO:0000313" key="3">
    <source>
        <dbReference type="EMBL" id="TDV54881.1"/>
    </source>
</evidence>
<proteinExistence type="predicted"/>
<keyword evidence="3" id="KW-0378">Hydrolase</keyword>
<keyword evidence="3" id="KW-0645">Protease</keyword>
<organism evidence="3 4">
    <name type="scientific">Actinophytocola oryzae</name>
    <dbReference type="NCBI Taxonomy" id="502181"/>
    <lineage>
        <taxon>Bacteria</taxon>
        <taxon>Bacillati</taxon>
        <taxon>Actinomycetota</taxon>
        <taxon>Actinomycetes</taxon>
        <taxon>Pseudonocardiales</taxon>
        <taxon>Pseudonocardiaceae</taxon>
    </lineage>
</organism>
<protein>
    <submittedName>
        <fullName evidence="3">D-alanyl-D-alanine carboxypeptidase</fullName>
    </submittedName>
</protein>
<comment type="caution">
    <text evidence="3">The sequence shown here is derived from an EMBL/GenBank/DDBJ whole genome shotgun (WGS) entry which is preliminary data.</text>
</comment>
<dbReference type="Proteomes" id="UP000294927">
    <property type="component" value="Unassembled WGS sequence"/>
</dbReference>